<dbReference type="Proteomes" id="UP001317705">
    <property type="component" value="Chromosome"/>
</dbReference>
<dbReference type="InterPro" id="IPR038765">
    <property type="entry name" value="Papain-like_cys_pep_sf"/>
</dbReference>
<evidence type="ECO:0008006" key="4">
    <source>
        <dbReference type="Google" id="ProtNLM"/>
    </source>
</evidence>
<sequence>MPVSLPMVARMFMLLLLTLAPAAGVASPPPQPYAVALRPCPVLNTADFAGVFGCRDGKTLRTDPQGQLRALEFIALPGTVFILREMRRDGAATIYRVTTDAYPYPSTTGYFIDSRFVRLAASPPPARQARLPAAAEIIGRLLAAQGSRYVWGGNVRLGVPELLEYYPPDVPLSADATRRWILQGVDCSGLLYEATDGFTPRNTSALLAYGQGVPAAGLTAAQLRQRLQPLDLLVWKGHVIIVLDRDRAIESRLDYGPGVAQHDGVLVRPLAEVLAEIMRGRVPADRYEDRPGGKTFVVRRWYQ</sequence>
<reference evidence="2 3" key="1">
    <citation type="submission" date="2022-12" db="EMBL/GenBank/DDBJ databases">
        <title>Polyphasic characterization of Geotalea uranireducens NIT-SL11 newly isolated from a complex of sewage sludge and microbially reduced graphene oxide.</title>
        <authorList>
            <person name="Xie L."/>
            <person name="Yoshida N."/>
            <person name="Meng L."/>
        </authorList>
    </citation>
    <scope>NUCLEOTIDE SEQUENCE [LARGE SCALE GENOMIC DNA]</scope>
    <source>
        <strain evidence="2 3">NIT-SL11</strain>
    </source>
</reference>
<accession>A0ABM8EQF5</accession>
<evidence type="ECO:0000313" key="3">
    <source>
        <dbReference type="Proteomes" id="UP001317705"/>
    </source>
</evidence>
<feature type="signal peptide" evidence="1">
    <location>
        <begin position="1"/>
        <end position="22"/>
    </location>
</feature>
<keyword evidence="3" id="KW-1185">Reference proteome</keyword>
<organism evidence="2 3">
    <name type="scientific">Geotalea uraniireducens</name>
    <dbReference type="NCBI Taxonomy" id="351604"/>
    <lineage>
        <taxon>Bacteria</taxon>
        <taxon>Pseudomonadati</taxon>
        <taxon>Thermodesulfobacteriota</taxon>
        <taxon>Desulfuromonadia</taxon>
        <taxon>Geobacterales</taxon>
        <taxon>Geobacteraceae</taxon>
        <taxon>Geotalea</taxon>
    </lineage>
</organism>
<evidence type="ECO:0000256" key="1">
    <source>
        <dbReference type="SAM" id="SignalP"/>
    </source>
</evidence>
<proteinExistence type="predicted"/>
<feature type="chain" id="PRO_5047159976" description="Peptidoglycan endopeptidase" evidence="1">
    <location>
        <begin position="23"/>
        <end position="303"/>
    </location>
</feature>
<keyword evidence="1" id="KW-0732">Signal</keyword>
<dbReference type="Gene3D" id="3.90.1720.10">
    <property type="entry name" value="endopeptidase domain like (from Nostoc punctiforme)"/>
    <property type="match status" value="1"/>
</dbReference>
<dbReference type="RefSeq" id="WP_282000960.1">
    <property type="nucleotide sequence ID" value="NZ_AP027151.1"/>
</dbReference>
<evidence type="ECO:0000313" key="2">
    <source>
        <dbReference type="EMBL" id="BDV44873.1"/>
    </source>
</evidence>
<dbReference type="EMBL" id="AP027151">
    <property type="protein sequence ID" value="BDV44873.1"/>
    <property type="molecule type" value="Genomic_DNA"/>
</dbReference>
<name>A0ABM8EQF5_9BACT</name>
<protein>
    <recommendedName>
        <fullName evidence="4">Peptidoglycan endopeptidase</fullName>
    </recommendedName>
</protein>
<gene>
    <name evidence="2" type="ORF">GURASL_37960</name>
</gene>
<dbReference type="SUPFAM" id="SSF54001">
    <property type="entry name" value="Cysteine proteinases"/>
    <property type="match status" value="1"/>
</dbReference>